<dbReference type="InterPro" id="IPR053715">
    <property type="entry name" value="GH4_Enzyme_sf"/>
</dbReference>
<dbReference type="PANTHER" id="PTHR32092:SF6">
    <property type="entry name" value="ALPHA-GALACTOSIDASE"/>
    <property type="match status" value="1"/>
</dbReference>
<keyword evidence="13" id="KW-1185">Reference proteome</keyword>
<evidence type="ECO:0000256" key="8">
    <source>
        <dbReference type="ARBA" id="ARBA00023295"/>
    </source>
</evidence>
<gene>
    <name evidence="12" type="ORF">FKV70_01060</name>
</gene>
<comment type="cofactor">
    <cofactor evidence="1">
        <name>Mn(2+)</name>
        <dbReference type="ChEBI" id="CHEBI:29035"/>
    </cofactor>
</comment>
<reference evidence="12 13" key="1">
    <citation type="submission" date="2019-07" db="EMBL/GenBank/DDBJ databases">
        <title>Paenibacillus ottowii sp. nov. isolated from a fermentation system processing bovine manure.</title>
        <authorList>
            <person name="Velazquez L.F."/>
            <person name="Rajbanshi S."/>
            <person name="Guan S."/>
            <person name="Hinchee M."/>
            <person name="Welsh A."/>
        </authorList>
    </citation>
    <scope>NUCLEOTIDE SEQUENCE [LARGE SCALE GENOMIC DNA]</scope>
    <source>
        <strain evidence="12 13">MS2379</strain>
    </source>
</reference>
<feature type="compositionally biased region" description="Basic and acidic residues" evidence="10">
    <location>
        <begin position="491"/>
        <end position="504"/>
    </location>
</feature>
<dbReference type="InterPro" id="IPR036291">
    <property type="entry name" value="NAD(P)-bd_dom_sf"/>
</dbReference>
<evidence type="ECO:0000256" key="6">
    <source>
        <dbReference type="ARBA" id="ARBA00023211"/>
    </source>
</evidence>
<dbReference type="PANTHER" id="PTHR32092">
    <property type="entry name" value="6-PHOSPHO-BETA-GLUCOSIDASE-RELATED"/>
    <property type="match status" value="1"/>
</dbReference>
<proteinExistence type="inferred from homology"/>
<dbReference type="Proteomes" id="UP000319219">
    <property type="component" value="Unassembled WGS sequence"/>
</dbReference>
<dbReference type="Gene3D" id="3.90.1820.10">
    <property type="entry name" value="AglA-like glucosidase"/>
    <property type="match status" value="1"/>
</dbReference>
<comment type="caution">
    <text evidence="12">The sequence shown here is derived from an EMBL/GenBank/DDBJ whole genome shotgun (WGS) entry which is preliminary data.</text>
</comment>
<comment type="similarity">
    <text evidence="2 9">Belongs to the glycosyl hydrolase 4 family.</text>
</comment>
<accession>A0ABY3B9D0</accession>
<feature type="domain" description="Glycosyl hydrolase family 4 C-terminal" evidence="11">
    <location>
        <begin position="195"/>
        <end position="413"/>
    </location>
</feature>
<evidence type="ECO:0000256" key="1">
    <source>
        <dbReference type="ARBA" id="ARBA00001936"/>
    </source>
</evidence>
<name>A0ABY3B9D0_9BACL</name>
<dbReference type="InterPro" id="IPR001088">
    <property type="entry name" value="Glyco_hydro_4"/>
</dbReference>
<sequence length="504" mass="56184">MSFKVAFIGAGSIGFTRGILRDLLSVPEFNDIEVAFTDISQHNLDMVTELCQRDIRENGLSIQIQSSTDRKVALKDAKYVICTIRVGGLEAFAIDVDIPLKYGVDQCVGDTLCAGGIMYGQRGIAEILEICKDIRELSAPDVLLLNYSNPMAMMTWACNKYGGVRTVGLCHGVQNGHHQIAEVYGLEKQDVDIVCAGINHQTWYVQASHKGKDLTAGLLEAFEQHPEFSRTEKVRIDMLRRFGYYSTESNGHLSEYVPWYRKRPSEILDWIDLGSWINGETGGYLRVCTEGRNWFETDFPNWMKEDPLEYKTENRGEEHGSYIIESLETGRVYRGHFNVVNNGVISNLPDDAIIEAPGYVDRNGISMPQVGELPLGPAAVCNVSISVQRLAVEAAVHGDDKLLRQAFMMDPLVGAVCNPKEIWQMVDEMLVAQEAWLPQYGAAIVEARQRLAAGDLIPTRPYEGAARLKVKTVEEMQLDRDAANKNAGQSDKGKDREKVQNSKA</sequence>
<evidence type="ECO:0000313" key="12">
    <source>
        <dbReference type="EMBL" id="TQS00964.1"/>
    </source>
</evidence>
<keyword evidence="5 9" id="KW-0520">NAD</keyword>
<dbReference type="Pfam" id="PF02056">
    <property type="entry name" value="Glyco_hydro_4"/>
    <property type="match status" value="1"/>
</dbReference>
<dbReference type="PRINTS" id="PR00732">
    <property type="entry name" value="GLHYDRLASE4"/>
</dbReference>
<keyword evidence="6" id="KW-0464">Manganese</keyword>
<feature type="region of interest" description="Disordered" evidence="10">
    <location>
        <begin position="477"/>
        <end position="504"/>
    </location>
</feature>
<evidence type="ECO:0000256" key="2">
    <source>
        <dbReference type="ARBA" id="ARBA00010141"/>
    </source>
</evidence>
<keyword evidence="7" id="KW-0119">Carbohydrate metabolism</keyword>
<dbReference type="Pfam" id="PF11975">
    <property type="entry name" value="Glyco_hydro_4C"/>
    <property type="match status" value="1"/>
</dbReference>
<evidence type="ECO:0000256" key="5">
    <source>
        <dbReference type="ARBA" id="ARBA00023027"/>
    </source>
</evidence>
<evidence type="ECO:0000256" key="10">
    <source>
        <dbReference type="SAM" id="MobiDB-lite"/>
    </source>
</evidence>
<dbReference type="RefSeq" id="WP_142611551.1">
    <property type="nucleotide sequence ID" value="NZ_VIJZ01000001.1"/>
</dbReference>
<evidence type="ECO:0000259" key="11">
    <source>
        <dbReference type="Pfam" id="PF11975"/>
    </source>
</evidence>
<dbReference type="SUPFAM" id="SSF56327">
    <property type="entry name" value="LDH C-terminal domain-like"/>
    <property type="match status" value="1"/>
</dbReference>
<evidence type="ECO:0000256" key="7">
    <source>
        <dbReference type="ARBA" id="ARBA00023277"/>
    </source>
</evidence>
<dbReference type="CDD" id="cd05297">
    <property type="entry name" value="GH4_alpha_glucosidase_galactosidase"/>
    <property type="match status" value="1"/>
</dbReference>
<keyword evidence="3" id="KW-0479">Metal-binding</keyword>
<organism evidence="12 13">
    <name type="scientific">Paenibacillus ottowii</name>
    <dbReference type="NCBI Taxonomy" id="2315729"/>
    <lineage>
        <taxon>Bacteria</taxon>
        <taxon>Bacillati</taxon>
        <taxon>Bacillota</taxon>
        <taxon>Bacilli</taxon>
        <taxon>Bacillales</taxon>
        <taxon>Paenibacillaceae</taxon>
        <taxon>Paenibacillus</taxon>
    </lineage>
</organism>
<keyword evidence="8 9" id="KW-0326">Glycosidase</keyword>
<dbReference type="NCBIfam" id="NF011657">
    <property type="entry name" value="PRK15076.1"/>
    <property type="match status" value="1"/>
</dbReference>
<keyword evidence="4 9" id="KW-0378">Hydrolase</keyword>
<dbReference type="InterPro" id="IPR015955">
    <property type="entry name" value="Lactate_DH/Glyco_Ohase_4_C"/>
</dbReference>
<dbReference type="EMBL" id="VIJZ01000001">
    <property type="protein sequence ID" value="TQS00964.1"/>
    <property type="molecule type" value="Genomic_DNA"/>
</dbReference>
<protein>
    <submittedName>
        <fullName evidence="12">Alpha-glucosidase/alpha-galactosidase</fullName>
    </submittedName>
</protein>
<evidence type="ECO:0000256" key="9">
    <source>
        <dbReference type="RuleBase" id="RU361152"/>
    </source>
</evidence>
<dbReference type="InterPro" id="IPR022616">
    <property type="entry name" value="Glyco_hydro_4_C"/>
</dbReference>
<comment type="cofactor">
    <cofactor evidence="9">
        <name>NAD(+)</name>
        <dbReference type="ChEBI" id="CHEBI:57540"/>
    </cofactor>
    <text evidence="9">Binds 1 NAD(+) per subunit.</text>
</comment>
<dbReference type="SUPFAM" id="SSF51735">
    <property type="entry name" value="NAD(P)-binding Rossmann-fold domains"/>
    <property type="match status" value="1"/>
</dbReference>
<evidence type="ECO:0000313" key="13">
    <source>
        <dbReference type="Proteomes" id="UP000319219"/>
    </source>
</evidence>
<evidence type="ECO:0000256" key="4">
    <source>
        <dbReference type="ARBA" id="ARBA00022801"/>
    </source>
</evidence>
<evidence type="ECO:0000256" key="3">
    <source>
        <dbReference type="ARBA" id="ARBA00022723"/>
    </source>
</evidence>